<accession>A0A256GQA6</accession>
<dbReference type="Proteomes" id="UP000216363">
    <property type="component" value="Unassembled WGS sequence"/>
</dbReference>
<evidence type="ECO:0000313" key="2">
    <source>
        <dbReference type="Proteomes" id="UP000216363"/>
    </source>
</evidence>
<sequence>MTGARRGVLLWDMNNGFPAGPSVVANFKPPEGQGLQLVIELP</sequence>
<organism evidence="1 2">
    <name type="scientific">Brucella lupini</name>
    <dbReference type="NCBI Taxonomy" id="255457"/>
    <lineage>
        <taxon>Bacteria</taxon>
        <taxon>Pseudomonadati</taxon>
        <taxon>Pseudomonadota</taxon>
        <taxon>Alphaproteobacteria</taxon>
        <taxon>Hyphomicrobiales</taxon>
        <taxon>Brucellaceae</taxon>
        <taxon>Brucella/Ochrobactrum group</taxon>
        <taxon>Brucella</taxon>
    </lineage>
</organism>
<comment type="caution">
    <text evidence="1">The sequence shown here is derived from an EMBL/GenBank/DDBJ whole genome shotgun (WGS) entry which is preliminary data.</text>
</comment>
<dbReference type="AlphaFoldDB" id="A0A256GQA6"/>
<protein>
    <submittedName>
        <fullName evidence="1">Uncharacterized protein</fullName>
    </submittedName>
</protein>
<reference evidence="1 2" key="1">
    <citation type="submission" date="2017-07" db="EMBL/GenBank/DDBJ databases">
        <title>Draft genome of Ochrobactrum lupini type strain LUP21.</title>
        <authorList>
            <person name="Krzyzanowska D.M."/>
            <person name="Jafra S."/>
        </authorList>
    </citation>
    <scope>NUCLEOTIDE SEQUENCE [LARGE SCALE GENOMIC DNA]</scope>
    <source>
        <strain evidence="1 2">LUP21</strain>
    </source>
</reference>
<dbReference type="EMBL" id="NNRN01000047">
    <property type="protein sequence ID" value="OYR29322.1"/>
    <property type="molecule type" value="Genomic_DNA"/>
</dbReference>
<name>A0A256GQA6_9HYPH</name>
<proteinExistence type="predicted"/>
<evidence type="ECO:0000313" key="1">
    <source>
        <dbReference type="EMBL" id="OYR29322.1"/>
    </source>
</evidence>
<gene>
    <name evidence="1" type="ORF">CES86_2578</name>
</gene>